<name>A0A2W2BYQ4_9BACT</name>
<sequence>MSKRITIITSAYPPEKGAAPTRVYNLAQTLLRAGNDVSVITAMPNYPTGKIFPGYQSKWRMQELADGINVYRTWLYPSNARNIFKRAASLCTYTTSAGSFIYSYLKKQKPDIVIINTPPLFSGYISMMLAKRAGCKSILNVSDLWPMSALELGAIKQGTTYNMLEYMERTMYKSAHAIVGQSKEILAHIKQHVPHTRSFLYYNLQSTRNGETITEKAEGKRKIVYAGLLGVAQGVFDICQHVHFAELGVEFHIYGDGFEKEKIEAFIKSNPDRGVYYHQSIPASEMPAMLRQYHATIIPLKTNIRGALPSKVFMAVANELPVFFSGSGEGAGLIHMHQLGWVNDPEDYKKLSANIATFATLPEAQYNTILNACRECAQGMFNKTEQDAAFLQFIENI</sequence>
<evidence type="ECO:0000313" key="4">
    <source>
        <dbReference type="Proteomes" id="UP000248745"/>
    </source>
</evidence>
<accession>A0A2W2BYQ4</accession>
<evidence type="ECO:0000313" key="3">
    <source>
        <dbReference type="EMBL" id="PZF73013.1"/>
    </source>
</evidence>
<dbReference type="PANTHER" id="PTHR45947">
    <property type="entry name" value="SULFOQUINOVOSYL TRANSFERASE SQD2"/>
    <property type="match status" value="1"/>
</dbReference>
<dbReference type="InterPro" id="IPR050194">
    <property type="entry name" value="Glycosyltransferase_grp1"/>
</dbReference>
<dbReference type="PANTHER" id="PTHR45947:SF3">
    <property type="entry name" value="SULFOQUINOVOSYL TRANSFERASE SQD2"/>
    <property type="match status" value="1"/>
</dbReference>
<dbReference type="SUPFAM" id="SSF53756">
    <property type="entry name" value="UDP-Glycosyltransferase/glycogen phosphorylase"/>
    <property type="match status" value="1"/>
</dbReference>
<dbReference type="Proteomes" id="UP000248745">
    <property type="component" value="Unassembled WGS sequence"/>
</dbReference>
<evidence type="ECO:0000259" key="1">
    <source>
        <dbReference type="Pfam" id="PF00534"/>
    </source>
</evidence>
<reference evidence="3 4" key="1">
    <citation type="submission" date="2018-06" db="EMBL/GenBank/DDBJ databases">
        <title>Mucibacter soli gen. nov., sp. nov., a new member of the family Chitinophagaceae producing mucin.</title>
        <authorList>
            <person name="Kim M.-K."/>
            <person name="Park S."/>
            <person name="Kim T.-S."/>
            <person name="Joung Y."/>
            <person name="Han J.-H."/>
            <person name="Kim S.B."/>
        </authorList>
    </citation>
    <scope>NUCLEOTIDE SEQUENCE [LARGE SCALE GENOMIC DNA]</scope>
    <source>
        <strain evidence="3 4">R1-15</strain>
    </source>
</reference>
<comment type="caution">
    <text evidence="3">The sequence shown here is derived from an EMBL/GenBank/DDBJ whole genome shotgun (WGS) entry which is preliminary data.</text>
</comment>
<organism evidence="3 4">
    <name type="scientific">Taibaiella soli</name>
    <dbReference type="NCBI Taxonomy" id="1649169"/>
    <lineage>
        <taxon>Bacteria</taxon>
        <taxon>Pseudomonadati</taxon>
        <taxon>Bacteroidota</taxon>
        <taxon>Chitinophagia</taxon>
        <taxon>Chitinophagales</taxon>
        <taxon>Chitinophagaceae</taxon>
        <taxon>Taibaiella</taxon>
    </lineage>
</organism>
<dbReference type="InterPro" id="IPR001296">
    <property type="entry name" value="Glyco_trans_1"/>
</dbReference>
<dbReference type="EMBL" id="QKTW01000016">
    <property type="protein sequence ID" value="PZF73013.1"/>
    <property type="molecule type" value="Genomic_DNA"/>
</dbReference>
<evidence type="ECO:0000259" key="2">
    <source>
        <dbReference type="Pfam" id="PF13579"/>
    </source>
</evidence>
<dbReference type="OrthoDB" id="9811902at2"/>
<keyword evidence="4" id="KW-1185">Reference proteome</keyword>
<proteinExistence type="predicted"/>
<dbReference type="InterPro" id="IPR028098">
    <property type="entry name" value="Glyco_trans_4-like_N"/>
</dbReference>
<feature type="domain" description="Glycosyl transferase family 1" evidence="1">
    <location>
        <begin position="214"/>
        <end position="369"/>
    </location>
</feature>
<keyword evidence="3" id="KW-0808">Transferase</keyword>
<dbReference type="Pfam" id="PF13579">
    <property type="entry name" value="Glyco_trans_4_4"/>
    <property type="match status" value="1"/>
</dbReference>
<protein>
    <submittedName>
        <fullName evidence="3">Glycosyltransferase WbuB</fullName>
    </submittedName>
</protein>
<dbReference type="CDD" id="cd03794">
    <property type="entry name" value="GT4_WbuB-like"/>
    <property type="match status" value="1"/>
</dbReference>
<dbReference type="Pfam" id="PF00534">
    <property type="entry name" value="Glycos_transf_1"/>
    <property type="match status" value="1"/>
</dbReference>
<dbReference type="GO" id="GO:0016758">
    <property type="term" value="F:hexosyltransferase activity"/>
    <property type="evidence" value="ECO:0007669"/>
    <property type="project" value="TreeGrafter"/>
</dbReference>
<dbReference type="AlphaFoldDB" id="A0A2W2BYQ4"/>
<dbReference type="RefSeq" id="WP_110999045.1">
    <property type="nucleotide sequence ID" value="NZ_QKTW01000016.1"/>
</dbReference>
<gene>
    <name evidence="3" type="ORF">DN068_11430</name>
</gene>
<feature type="domain" description="Glycosyltransferase subfamily 4-like N-terminal" evidence="2">
    <location>
        <begin position="19"/>
        <end position="192"/>
    </location>
</feature>
<dbReference type="Gene3D" id="3.40.50.2000">
    <property type="entry name" value="Glycogen Phosphorylase B"/>
    <property type="match status" value="2"/>
</dbReference>